<feature type="region of interest" description="Disordered" evidence="11">
    <location>
        <begin position="318"/>
        <end position="391"/>
    </location>
</feature>
<feature type="region of interest" description="Disordered" evidence="11">
    <location>
        <begin position="1"/>
        <end position="189"/>
    </location>
</feature>
<dbReference type="SMART" id="SM00382">
    <property type="entry name" value="AAA"/>
    <property type="match status" value="1"/>
</dbReference>
<feature type="compositionally biased region" description="Basic and acidic residues" evidence="11">
    <location>
        <begin position="323"/>
        <end position="360"/>
    </location>
</feature>
<dbReference type="GO" id="GO:0003677">
    <property type="term" value="F:DNA binding"/>
    <property type="evidence" value="ECO:0007669"/>
    <property type="project" value="UniProtKB-KW"/>
</dbReference>
<dbReference type="GO" id="GO:0005524">
    <property type="term" value="F:ATP binding"/>
    <property type="evidence" value="ECO:0007669"/>
    <property type="project" value="UniProtKB-UniRule"/>
</dbReference>
<dbReference type="SUPFAM" id="SSF52540">
    <property type="entry name" value="P-loop containing nucleoside triphosphate hydrolases"/>
    <property type="match status" value="1"/>
</dbReference>
<dbReference type="PANTHER" id="PTHR23389:SF6">
    <property type="entry name" value="REPLICATION FACTOR C SUBUNIT 1"/>
    <property type="match status" value="1"/>
</dbReference>
<dbReference type="AlphaFoldDB" id="A0A9P0QTI2"/>
<comment type="caution">
    <text evidence="13">The sequence shown here is derived from an EMBL/GenBank/DDBJ whole genome shotgun (WGS) entry which is preliminary data.</text>
</comment>
<dbReference type="InterPro" id="IPR001357">
    <property type="entry name" value="BRCT_dom"/>
</dbReference>
<protein>
    <recommendedName>
        <fullName evidence="3 10">Replication factor C subunit 1</fullName>
    </recommendedName>
</protein>
<dbReference type="GO" id="GO:0005634">
    <property type="term" value="C:nucleus"/>
    <property type="evidence" value="ECO:0007669"/>
    <property type="project" value="UniProtKB-SubCell"/>
</dbReference>
<dbReference type="InterPro" id="IPR047854">
    <property type="entry name" value="RFC_lid"/>
</dbReference>
<dbReference type="Gene3D" id="3.40.50.300">
    <property type="entry name" value="P-loop containing nucleotide triphosphate hydrolases"/>
    <property type="match status" value="1"/>
</dbReference>
<keyword evidence="14" id="KW-1185">Reference proteome</keyword>
<feature type="compositionally biased region" description="Basic and acidic residues" evidence="11">
    <location>
        <begin position="7"/>
        <end position="18"/>
    </location>
</feature>
<dbReference type="Gene3D" id="1.20.272.10">
    <property type="match status" value="1"/>
</dbReference>
<sequence>MVNIKDLLGKSKVVEKAKPASKGGRASSTPKHPIDEETKPSPKKRKTDEVKSSYFKNKSTPRAAKATPKVYSVDSDTDLESEDDFKPDPIEVDEDEDDDFLANEDDDIDLDLKEDEEEDADDLVKDEQDEEEEEEEEPIVEKPKKKRSAPVKKEATPTPKATPKKAAPKSTPKKEAAAPSASTGGKSAEDVLALIPDAVLPEQDPEEAKKGFNFFKKAAAAPGSSGDAPEIPEAQPNCLSGLTIVFTGVLPTLDRDASENLAKKYGAKVTKSISGKTSLVVIGDEAGPSKVAKIKKLKIKAIDEDGFVKLLTSMPAEGGDGEAALKAKEKREEEERRVIEQAEKEAAEEEKETKRKEQELKKKKAETAAKAAASSSTSNGSQRLPEEPQRIIPESEKLWTVKYAPKDLSQLCGNKGQILKLKNWLNDWFDNAKSDFQNPGKDGSGIFRAALISGPPGIGKTSAAHLIANSLGFDVLEKNASDVRSKSLLNSNIKSVLNNTSVVGFFKHRDDEAQGQNDKKFCLIMDEVDGMSSGDHGGAGALSAFCRITKMPMILICNDKSLPKMRIFDRVTFDLPFRRPSENEVKSRLMTIALREKVKLDPTVIGQLVGATNNDIRQMINLLSTVSKTQKVIGSEQTKDLSSTWKKETILKPFDITSKFLNGQIYSPNAKHTLNDKINLYFNDIDFTPLMIQENYLYTRPTNVGTSMEHLERVAQAADDISQSDHINSLIRSSEQQWSLLPFHAVMSSVKPSMEIAGTVNQRINFAGWLGQNSKAMKYERLLQELQYHTRLRTFSDKKSFRLDYIPLFIEKLTEPILKYQDEGIESVIDIMDYYYLTKEDWDSIVDFGVGPSKSDNYLKKISTKTKSSFTRKYNGTSHPTAIYKTGNSVTGRVSGGGKQKVDYEDVIEDDTTGKDEQDDEEVDNDKIDAKKDKLIKEVKSKKKAAPKKKK</sequence>
<feature type="domain" description="BRCT" evidence="12">
    <location>
        <begin position="234"/>
        <end position="311"/>
    </location>
</feature>
<dbReference type="GO" id="GO:0005663">
    <property type="term" value="C:DNA replication factor C complex"/>
    <property type="evidence" value="ECO:0007669"/>
    <property type="project" value="InterPro"/>
</dbReference>
<evidence type="ECO:0000256" key="1">
    <source>
        <dbReference type="ARBA" id="ARBA00004123"/>
    </source>
</evidence>
<dbReference type="GO" id="GO:0006271">
    <property type="term" value="P:DNA strand elongation involved in DNA replication"/>
    <property type="evidence" value="ECO:0007669"/>
    <property type="project" value="UniProtKB-ARBA"/>
</dbReference>
<dbReference type="FunFam" id="1.20.272.10:FF:000005">
    <property type="entry name" value="Replication factor C subunit 1"/>
    <property type="match status" value="1"/>
</dbReference>
<dbReference type="PANTHER" id="PTHR23389">
    <property type="entry name" value="CHROMOSOME TRANSMISSION FIDELITY FACTOR 18"/>
    <property type="match status" value="1"/>
</dbReference>
<evidence type="ECO:0000256" key="4">
    <source>
        <dbReference type="ARBA" id="ARBA00022553"/>
    </source>
</evidence>
<evidence type="ECO:0000256" key="9">
    <source>
        <dbReference type="ARBA" id="ARBA00023242"/>
    </source>
</evidence>
<dbReference type="InterPro" id="IPR012178">
    <property type="entry name" value="RFC1"/>
</dbReference>
<dbReference type="PIRSF" id="PIRSF036578">
    <property type="entry name" value="RFC1"/>
    <property type="match status" value="1"/>
</dbReference>
<feature type="compositionally biased region" description="Acidic residues" evidence="11">
    <location>
        <begin position="90"/>
        <end position="121"/>
    </location>
</feature>
<dbReference type="InterPro" id="IPR027417">
    <property type="entry name" value="P-loop_NTPase"/>
</dbReference>
<proteinExistence type="inferred from homology"/>
<evidence type="ECO:0000256" key="10">
    <source>
        <dbReference type="PIRNR" id="PIRNR036578"/>
    </source>
</evidence>
<keyword evidence="6 10" id="KW-0547">Nucleotide-binding</keyword>
<dbReference type="Pfam" id="PF08519">
    <property type="entry name" value="RFC1"/>
    <property type="match status" value="1"/>
</dbReference>
<dbReference type="Pfam" id="PF00533">
    <property type="entry name" value="BRCT"/>
    <property type="match status" value="1"/>
</dbReference>
<dbReference type="Gene3D" id="1.10.8.60">
    <property type="match status" value="1"/>
</dbReference>
<dbReference type="SMART" id="SM00292">
    <property type="entry name" value="BRCT"/>
    <property type="match status" value="1"/>
</dbReference>
<evidence type="ECO:0000313" key="14">
    <source>
        <dbReference type="Proteomes" id="UP000837801"/>
    </source>
</evidence>
<keyword evidence="8" id="KW-0238">DNA-binding</keyword>
<dbReference type="InterPro" id="IPR013725">
    <property type="entry name" value="DNA_replication_fac_RFC1_C"/>
</dbReference>
<comment type="similarity">
    <text evidence="2 10">Belongs to the activator 1 large subunit family.</text>
</comment>
<dbReference type="CDD" id="cd00009">
    <property type="entry name" value="AAA"/>
    <property type="match status" value="1"/>
</dbReference>
<evidence type="ECO:0000313" key="13">
    <source>
        <dbReference type="EMBL" id="CAH2354670.1"/>
    </source>
</evidence>
<dbReference type="Pfam" id="PF00004">
    <property type="entry name" value="AAA"/>
    <property type="match status" value="1"/>
</dbReference>
<feature type="region of interest" description="Disordered" evidence="11">
    <location>
        <begin position="888"/>
        <end position="929"/>
    </location>
</feature>
<dbReference type="InterPro" id="IPR003593">
    <property type="entry name" value="AAA+_ATPase"/>
</dbReference>
<dbReference type="Gene3D" id="3.40.50.10190">
    <property type="entry name" value="BRCT domain"/>
    <property type="match status" value="1"/>
</dbReference>
<dbReference type="InterPro" id="IPR003959">
    <property type="entry name" value="ATPase_AAA_core"/>
</dbReference>
<dbReference type="GO" id="GO:0006281">
    <property type="term" value="P:DNA repair"/>
    <property type="evidence" value="ECO:0007669"/>
    <property type="project" value="InterPro"/>
</dbReference>
<dbReference type="GO" id="GO:0016887">
    <property type="term" value="F:ATP hydrolysis activity"/>
    <property type="evidence" value="ECO:0007669"/>
    <property type="project" value="InterPro"/>
</dbReference>
<evidence type="ECO:0000256" key="8">
    <source>
        <dbReference type="ARBA" id="ARBA00023125"/>
    </source>
</evidence>
<dbReference type="EMBL" id="CAKXYY010000018">
    <property type="protein sequence ID" value="CAH2354670.1"/>
    <property type="molecule type" value="Genomic_DNA"/>
</dbReference>
<keyword evidence="5 10" id="KW-0235">DNA replication</keyword>
<keyword evidence="7 10" id="KW-0067">ATP-binding</keyword>
<accession>A0A9P0QTI2</accession>
<dbReference type="SUPFAM" id="SSF52113">
    <property type="entry name" value="BRCT domain"/>
    <property type="match status" value="1"/>
</dbReference>
<dbReference type="SUPFAM" id="SSF48019">
    <property type="entry name" value="post-AAA+ oligomerization domain-like"/>
    <property type="match status" value="1"/>
</dbReference>
<reference evidence="13" key="1">
    <citation type="submission" date="2022-03" db="EMBL/GenBank/DDBJ databases">
        <authorList>
            <person name="Legras J.-L."/>
            <person name="Devillers H."/>
            <person name="Grondin C."/>
        </authorList>
    </citation>
    <scope>NUCLEOTIDE SEQUENCE</scope>
    <source>
        <strain evidence="13">CLIB 1423</strain>
    </source>
</reference>
<evidence type="ECO:0000256" key="6">
    <source>
        <dbReference type="ARBA" id="ARBA00022741"/>
    </source>
</evidence>
<evidence type="ECO:0000256" key="2">
    <source>
        <dbReference type="ARBA" id="ARBA00006116"/>
    </source>
</evidence>
<feature type="compositionally biased region" description="Basic and acidic residues" evidence="11">
    <location>
        <begin position="32"/>
        <end position="51"/>
    </location>
</feature>
<feature type="compositionally biased region" description="Acidic residues" evidence="11">
    <location>
        <begin position="905"/>
        <end position="924"/>
    </location>
</feature>
<dbReference type="PROSITE" id="PS50172">
    <property type="entry name" value="BRCT"/>
    <property type="match status" value="1"/>
</dbReference>
<evidence type="ECO:0000259" key="12">
    <source>
        <dbReference type="PROSITE" id="PS50172"/>
    </source>
</evidence>
<evidence type="ECO:0000256" key="11">
    <source>
        <dbReference type="SAM" id="MobiDB-lite"/>
    </source>
</evidence>
<dbReference type="FunFam" id="1.10.8.60:FF:000021">
    <property type="entry name" value="Replication factor C subunit 1"/>
    <property type="match status" value="1"/>
</dbReference>
<dbReference type="Proteomes" id="UP000837801">
    <property type="component" value="Unassembled WGS sequence"/>
</dbReference>
<comment type="subcellular location">
    <subcellularLocation>
        <location evidence="1 10">Nucleus</location>
    </subcellularLocation>
</comment>
<keyword evidence="9 10" id="KW-0539">Nucleus</keyword>
<organism evidence="13 14">
    <name type="scientific">[Candida] railenensis</name>
    <dbReference type="NCBI Taxonomy" id="45579"/>
    <lineage>
        <taxon>Eukaryota</taxon>
        <taxon>Fungi</taxon>
        <taxon>Dikarya</taxon>
        <taxon>Ascomycota</taxon>
        <taxon>Saccharomycotina</taxon>
        <taxon>Pichiomycetes</taxon>
        <taxon>Debaryomycetaceae</taxon>
        <taxon>Kurtzmaniella</taxon>
    </lineage>
</organism>
<feature type="compositionally biased region" description="Acidic residues" evidence="11">
    <location>
        <begin position="127"/>
        <end position="138"/>
    </location>
</feature>
<evidence type="ECO:0000256" key="7">
    <source>
        <dbReference type="ARBA" id="ARBA00022840"/>
    </source>
</evidence>
<dbReference type="InterPro" id="IPR008921">
    <property type="entry name" value="DNA_pol3_clamp-load_cplx_C"/>
</dbReference>
<name>A0A9P0QTI2_9ASCO</name>
<dbReference type="Pfam" id="PF25361">
    <property type="entry name" value="AAA_lid_RFC1"/>
    <property type="match status" value="1"/>
</dbReference>
<evidence type="ECO:0000256" key="5">
    <source>
        <dbReference type="ARBA" id="ARBA00022705"/>
    </source>
</evidence>
<keyword evidence="4" id="KW-0597">Phosphoprotein</keyword>
<dbReference type="InterPro" id="IPR036420">
    <property type="entry name" value="BRCT_dom_sf"/>
</dbReference>
<dbReference type="FunFam" id="3.40.50.10190:FF:000001">
    <property type="entry name" value="Replication factor C subunit 1"/>
    <property type="match status" value="1"/>
</dbReference>
<dbReference type="CDD" id="cd18140">
    <property type="entry name" value="HLD_clamp_RFC"/>
    <property type="match status" value="1"/>
</dbReference>
<dbReference type="GO" id="GO:0003689">
    <property type="term" value="F:DNA clamp loader activity"/>
    <property type="evidence" value="ECO:0007669"/>
    <property type="project" value="UniProtKB-UniRule"/>
</dbReference>
<dbReference type="OrthoDB" id="446168at2759"/>
<dbReference type="FunFam" id="3.40.50.300:FF:000395">
    <property type="entry name" value="Replication factor C subunit 1"/>
    <property type="match status" value="1"/>
</dbReference>
<evidence type="ECO:0000256" key="3">
    <source>
        <dbReference type="ARBA" id="ARBA00020401"/>
    </source>
</evidence>
<gene>
    <name evidence="13" type="ORF">CLIB1423_18S01024</name>
</gene>